<protein>
    <recommendedName>
        <fullName evidence="1">RNB domain-containing protein</fullName>
    </recommendedName>
</protein>
<sequence>MTGFAEQLVDTAALSEPPEGWVHTPRLGGTEKRLGRLIETVKSNSRTLSLEKAAFDALQSQTSDGKWTENEALAENSFTPGTFLELRRNEITTHGVVLGEVIHYSTCRIATLMSTGEVWTPLHSDVMFAVPALTTPDLAERCSILNIAIEQGQLNARIKVLQNIRQVERAVEAATADIIRRGLDVYSIVKSRDPNEWASTSVAEVARLFSPKPTLVNIFAVHKYLLARPECFVASEGYMYSQSLDVRPESHIKNINEVTDWCRQRDGPLQAFARRAIPVISTNRRLRSETRNDIPSQQPAKHSWTSEDTVILTFLHRALQPRRTIQTDPYSIGRNAILRELDPNAIVDDHTLHMALVDLGMYAPWQDVFSLRRSLKLDQEDPKTSRNVQATEALVERSLSAPARRGPLGPEDLHASDPLDHLRHDFGDMPVYVIDDPGAQELDDGISIEAVSGEKDTYWLHVHIADPASTVPATHILARRAAKQSQTGYFIHRSWPLFPKSLLLSGRPGFSLSSGKENRVLTFSSKINASGEVVDCVVRPGIARNLIQLTYEQVNLALTGTPLPRFYPVGIPPPLPPYPRIPDGQLNDLRLLTTIQRRAVQYRMDKGVIEPNNQHVDIRNFATPKDIESPTMRPSEFRGFPNFDYSVTSWTDVYSTAQGLVAEAMKYACRTASRWCAERGVDVLRRSGSPLDATPDALEKLRAMRDQNGYVDISTITAMATGLPSATYCLPPNAHWSLAIPDGEGYARATSPLRRYSDLLVHYQIHRALLGEKPQFSLEYLNDYKNWLKYDDQLKRRTATSHIKFWVLMALKRWTEAPRTDIPDPLVDLHGVIMRPVQPNVSTGGQQSEIQIPALGIPATLVGVTKELVDSWRIGGVVRVKVQEMRFGVNPSLIVTPKSTIVE</sequence>
<evidence type="ECO:0000313" key="2">
    <source>
        <dbReference type="EMBL" id="KAJ7227325.1"/>
    </source>
</evidence>
<comment type="caution">
    <text evidence="2">The sequence shown here is derived from an EMBL/GenBank/DDBJ whole genome shotgun (WGS) entry which is preliminary data.</text>
</comment>
<dbReference type="GO" id="GO:0003723">
    <property type="term" value="F:RNA binding"/>
    <property type="evidence" value="ECO:0007669"/>
    <property type="project" value="InterPro"/>
</dbReference>
<dbReference type="InterPro" id="IPR050180">
    <property type="entry name" value="RNR_Ribonuclease"/>
</dbReference>
<organism evidence="2 3">
    <name type="scientific">Mycena pura</name>
    <dbReference type="NCBI Taxonomy" id="153505"/>
    <lineage>
        <taxon>Eukaryota</taxon>
        <taxon>Fungi</taxon>
        <taxon>Dikarya</taxon>
        <taxon>Basidiomycota</taxon>
        <taxon>Agaricomycotina</taxon>
        <taxon>Agaricomycetes</taxon>
        <taxon>Agaricomycetidae</taxon>
        <taxon>Agaricales</taxon>
        <taxon>Marasmiineae</taxon>
        <taxon>Mycenaceae</taxon>
        <taxon>Mycena</taxon>
    </lineage>
</organism>
<name>A0AAD7E401_9AGAR</name>
<keyword evidence="3" id="KW-1185">Reference proteome</keyword>
<evidence type="ECO:0000259" key="1">
    <source>
        <dbReference type="SMART" id="SM00955"/>
    </source>
</evidence>
<dbReference type="PANTHER" id="PTHR23355">
    <property type="entry name" value="RIBONUCLEASE"/>
    <property type="match status" value="1"/>
</dbReference>
<reference evidence="2" key="1">
    <citation type="submission" date="2023-03" db="EMBL/GenBank/DDBJ databases">
        <title>Massive genome expansion in bonnet fungi (Mycena s.s.) driven by repeated elements and novel gene families across ecological guilds.</title>
        <authorList>
            <consortium name="Lawrence Berkeley National Laboratory"/>
            <person name="Harder C.B."/>
            <person name="Miyauchi S."/>
            <person name="Viragh M."/>
            <person name="Kuo A."/>
            <person name="Thoen E."/>
            <person name="Andreopoulos B."/>
            <person name="Lu D."/>
            <person name="Skrede I."/>
            <person name="Drula E."/>
            <person name="Henrissat B."/>
            <person name="Morin E."/>
            <person name="Kohler A."/>
            <person name="Barry K."/>
            <person name="LaButti K."/>
            <person name="Morin E."/>
            <person name="Salamov A."/>
            <person name="Lipzen A."/>
            <person name="Mereny Z."/>
            <person name="Hegedus B."/>
            <person name="Baldrian P."/>
            <person name="Stursova M."/>
            <person name="Weitz H."/>
            <person name="Taylor A."/>
            <person name="Grigoriev I.V."/>
            <person name="Nagy L.G."/>
            <person name="Martin F."/>
            <person name="Kauserud H."/>
        </authorList>
    </citation>
    <scope>NUCLEOTIDE SEQUENCE</scope>
    <source>
        <strain evidence="2">9144</strain>
    </source>
</reference>
<dbReference type="InterPro" id="IPR001900">
    <property type="entry name" value="RNase_II/R"/>
</dbReference>
<dbReference type="GO" id="GO:0000932">
    <property type="term" value="C:P-body"/>
    <property type="evidence" value="ECO:0007669"/>
    <property type="project" value="TreeGrafter"/>
</dbReference>
<dbReference type="SMART" id="SM00955">
    <property type="entry name" value="RNB"/>
    <property type="match status" value="1"/>
</dbReference>
<dbReference type="AlphaFoldDB" id="A0AAD7E401"/>
<feature type="domain" description="RNB" evidence="1">
    <location>
        <begin position="423"/>
        <end position="771"/>
    </location>
</feature>
<dbReference type="EMBL" id="JARJCW010000003">
    <property type="protein sequence ID" value="KAJ7227325.1"/>
    <property type="molecule type" value="Genomic_DNA"/>
</dbReference>
<gene>
    <name evidence="2" type="ORF">GGX14DRAFT_348092</name>
</gene>
<dbReference type="Proteomes" id="UP001219525">
    <property type="component" value="Unassembled WGS sequence"/>
</dbReference>
<dbReference type="GO" id="GO:0000175">
    <property type="term" value="F:3'-5'-RNA exonuclease activity"/>
    <property type="evidence" value="ECO:0007669"/>
    <property type="project" value="TreeGrafter"/>
</dbReference>
<dbReference type="GO" id="GO:0006402">
    <property type="term" value="P:mRNA catabolic process"/>
    <property type="evidence" value="ECO:0007669"/>
    <property type="project" value="TreeGrafter"/>
</dbReference>
<dbReference type="InterPro" id="IPR012340">
    <property type="entry name" value="NA-bd_OB-fold"/>
</dbReference>
<dbReference type="Pfam" id="PF00773">
    <property type="entry name" value="RNB"/>
    <property type="match status" value="1"/>
</dbReference>
<proteinExistence type="predicted"/>
<dbReference type="SUPFAM" id="SSF50249">
    <property type="entry name" value="Nucleic acid-binding proteins"/>
    <property type="match status" value="1"/>
</dbReference>
<accession>A0AAD7E401</accession>
<evidence type="ECO:0000313" key="3">
    <source>
        <dbReference type="Proteomes" id="UP001219525"/>
    </source>
</evidence>
<dbReference type="PANTHER" id="PTHR23355:SF65">
    <property type="entry name" value="EXORIBONUCLEASE CYT-4, PUTATIVE (AFU_ORTHOLOGUE AFUA_7G01550)-RELATED"/>
    <property type="match status" value="1"/>
</dbReference>